<evidence type="ECO:0000259" key="2">
    <source>
        <dbReference type="PROSITE" id="PS00028"/>
    </source>
</evidence>
<gene>
    <name evidence="4" type="primary">LOC136086581</name>
</gene>
<feature type="region of interest" description="Disordered" evidence="1">
    <location>
        <begin position="383"/>
        <end position="414"/>
    </location>
</feature>
<proteinExistence type="predicted"/>
<protein>
    <submittedName>
        <fullName evidence="4">Uncharacterized protein LOC136086581</fullName>
    </submittedName>
</protein>
<reference evidence="4" key="1">
    <citation type="submission" date="2025-08" db="UniProtKB">
        <authorList>
            <consortium name="RefSeq"/>
        </authorList>
    </citation>
    <scope>IDENTIFICATION</scope>
</reference>
<dbReference type="Proteomes" id="UP001652625">
    <property type="component" value="Chromosome 10"/>
</dbReference>
<dbReference type="RefSeq" id="XP_065664893.1">
    <property type="nucleotide sequence ID" value="XM_065808821.1"/>
</dbReference>
<dbReference type="GeneID" id="136086581"/>
<dbReference type="InterPro" id="IPR013087">
    <property type="entry name" value="Znf_C2H2_type"/>
</dbReference>
<feature type="domain" description="C2H2-type" evidence="2">
    <location>
        <begin position="235"/>
        <end position="259"/>
    </location>
</feature>
<evidence type="ECO:0000313" key="4">
    <source>
        <dbReference type="RefSeq" id="XP_065664893.1"/>
    </source>
</evidence>
<evidence type="ECO:0000313" key="3">
    <source>
        <dbReference type="Proteomes" id="UP001652625"/>
    </source>
</evidence>
<dbReference type="PANTHER" id="PTHR33845:SF1">
    <property type="entry name" value="C2H2-TYPE DOMAIN-CONTAINING PROTEIN"/>
    <property type="match status" value="1"/>
</dbReference>
<feature type="compositionally biased region" description="Polar residues" evidence="1">
    <location>
        <begin position="405"/>
        <end position="414"/>
    </location>
</feature>
<organism evidence="3 4">
    <name type="scientific">Hydra vulgaris</name>
    <name type="common">Hydra</name>
    <name type="synonym">Hydra attenuata</name>
    <dbReference type="NCBI Taxonomy" id="6087"/>
    <lineage>
        <taxon>Eukaryota</taxon>
        <taxon>Metazoa</taxon>
        <taxon>Cnidaria</taxon>
        <taxon>Hydrozoa</taxon>
        <taxon>Hydroidolina</taxon>
        <taxon>Anthoathecata</taxon>
        <taxon>Aplanulata</taxon>
        <taxon>Hydridae</taxon>
        <taxon>Hydra</taxon>
    </lineage>
</organism>
<dbReference type="PROSITE" id="PS00028">
    <property type="entry name" value="ZINC_FINGER_C2H2_1"/>
    <property type="match status" value="1"/>
</dbReference>
<dbReference type="PANTHER" id="PTHR33845">
    <property type="entry name" value="C2H2-TYPE DOMAIN-CONTAINING PROTEIN"/>
    <property type="match status" value="1"/>
</dbReference>
<accession>A0ABM4CSL7</accession>
<name>A0ABM4CSL7_HYDVU</name>
<keyword evidence="3" id="KW-1185">Reference proteome</keyword>
<sequence length="414" mass="48413">MSLHVNIFFTKKNNILLKKVYFTALYRSEQGLSETLSIAQLVLPKFKHHHSGVNKLFSKSDNASSYHGNFIMEAHFMLCKNNQIQLKRCNYNEPCRGKDQCDREAAGAKSLIRSFVNGNDLMYAEDIYTALHYGHGLKNSAVGIATIKGKSKLSGTKIAKISQYYSFEFFHNYMTMWRYYAVGDGVKQEYSNVYFDLQMFLTHPYSDTDKKTRVFKSNMKEKFRKNRLLNYFHFCFEQICNGSFHTSEKLEEHMMSGRHVISTLKSGMDNVRQSFIIKMQVQSNLYSYKPNSQQEIFEEECSDISKYVKGWTLPKRSTFRYSMRKKDILYKLFMEGEVSGKKFSPEQVHFFDKKRASSLRIRKYSANKITIFTLEQAKKDKRLNEPIDVGSTNADNEEEEETEDQGNNFYIHSQ</sequence>
<evidence type="ECO:0000256" key="1">
    <source>
        <dbReference type="SAM" id="MobiDB-lite"/>
    </source>
</evidence>
<feature type="compositionally biased region" description="Acidic residues" evidence="1">
    <location>
        <begin position="395"/>
        <end position="404"/>
    </location>
</feature>